<evidence type="ECO:0000313" key="2">
    <source>
        <dbReference type="EMBL" id="OGC82452.1"/>
    </source>
</evidence>
<reference evidence="2 3" key="1">
    <citation type="journal article" date="2016" name="Nat. Commun.">
        <title>Thousands of microbial genomes shed light on interconnected biogeochemical processes in an aquifer system.</title>
        <authorList>
            <person name="Anantharaman K."/>
            <person name="Brown C.T."/>
            <person name="Hug L.A."/>
            <person name="Sharon I."/>
            <person name="Castelle C.J."/>
            <person name="Probst A.J."/>
            <person name="Thomas B.C."/>
            <person name="Singh A."/>
            <person name="Wilkins M.J."/>
            <person name="Karaoz U."/>
            <person name="Brodie E.L."/>
            <person name="Williams K.H."/>
            <person name="Hubbard S.S."/>
            <person name="Banfield J.F."/>
        </authorList>
    </citation>
    <scope>NUCLEOTIDE SEQUENCE [LARGE SCALE GENOMIC DNA]</scope>
</reference>
<dbReference type="EMBL" id="MEWR01000006">
    <property type="protein sequence ID" value="OGC82452.1"/>
    <property type="molecule type" value="Genomic_DNA"/>
</dbReference>
<proteinExistence type="predicted"/>
<dbReference type="Proteomes" id="UP000177614">
    <property type="component" value="Unassembled WGS sequence"/>
</dbReference>
<sequence>MKKKHIAPISVSITLFTGIFLFTGYGFWAAFSQTEESVTPHFWVIVRDDIHSAIAPLIDRYITDITPILQSRFPDIVVEKKPVALNPSEPINRQAYSVSATLEQGFRNTGLVGAFLVGMPIPEVKNKGKNETSLLPYSDFDQKYFSFHQADNIFVSEETTIGDQIKSEIFVGLLPDIGGSFSTYFDRNHDYYTGAAIYARSIFLSDQIHDDVFWENLGSALLSPTGSDQFNLAAYDDAIRSSERNWSETLKTTRRWEQTTSPTSVAVEARFGQWYEEPALGTLRNVLPAIAEYFLELPETGNPTEISTQENTFGQFLFDLGVFSDPLAINHRFFTKNPADESSDAQCTGIGDIPNSDTLPELTTMREQWNSMQLWITSIPRGSLLGMSPESNQILINGISAGRYFVIRAGDLVRTSSGEPVTIKTIVFDPSVIKKELAIPATGFNHPGLRGGSGVPSWETVEITGEQINELLVWHYFLNHNDYYVYFSKNRLPPLNQFAAFPDTYEIVYNNLANTVSERLNRSCFVSRSPETRSLVTLFTGHTSLTSSLADSAILEEISSGRSLAVITLSSDQESLAPSLENIRNADYTGLKDPPLFVSFASGQVLGKALQPGLNEVVNLLGDPCIYLRP</sequence>
<keyword evidence="1" id="KW-0472">Membrane</keyword>
<feature type="transmembrane region" description="Helical" evidence="1">
    <location>
        <begin position="12"/>
        <end position="31"/>
    </location>
</feature>
<name>A0A1F4XL61_9BACT</name>
<keyword evidence="1" id="KW-1133">Transmembrane helix</keyword>
<dbReference type="AlphaFoldDB" id="A0A1F4XL61"/>
<organism evidence="2 3">
    <name type="scientific">Candidatus Abawacabacteria bacterium RBG_16_42_10</name>
    <dbReference type="NCBI Taxonomy" id="1817814"/>
    <lineage>
        <taxon>Bacteria</taxon>
        <taxon>Candidatus Abawacaibacteriota</taxon>
    </lineage>
</organism>
<comment type="caution">
    <text evidence="2">The sequence shown here is derived from an EMBL/GenBank/DDBJ whole genome shotgun (WGS) entry which is preliminary data.</text>
</comment>
<evidence type="ECO:0000313" key="3">
    <source>
        <dbReference type="Proteomes" id="UP000177614"/>
    </source>
</evidence>
<protein>
    <submittedName>
        <fullName evidence="2">Uncharacterized protein</fullName>
    </submittedName>
</protein>
<keyword evidence="1" id="KW-0812">Transmembrane</keyword>
<evidence type="ECO:0000256" key="1">
    <source>
        <dbReference type="SAM" id="Phobius"/>
    </source>
</evidence>
<accession>A0A1F4XL61</accession>
<dbReference type="STRING" id="1817814.A2V81_00080"/>
<gene>
    <name evidence="2" type="ORF">A2V81_00080</name>
</gene>